<protein>
    <submittedName>
        <fullName evidence="1">Uncharacterized protein</fullName>
    </submittedName>
</protein>
<organism evidence="1 2">
    <name type="scientific">Caenorhabditis remanei</name>
    <name type="common">Caenorhabditis vulgaris</name>
    <dbReference type="NCBI Taxonomy" id="31234"/>
    <lineage>
        <taxon>Eukaryota</taxon>
        <taxon>Metazoa</taxon>
        <taxon>Ecdysozoa</taxon>
        <taxon>Nematoda</taxon>
        <taxon>Chromadorea</taxon>
        <taxon>Rhabditida</taxon>
        <taxon>Rhabditina</taxon>
        <taxon>Rhabditomorpha</taxon>
        <taxon>Rhabditoidea</taxon>
        <taxon>Rhabditidae</taxon>
        <taxon>Peloderinae</taxon>
        <taxon>Caenorhabditis</taxon>
    </lineage>
</organism>
<evidence type="ECO:0000313" key="1">
    <source>
        <dbReference type="EMBL" id="KAF1755367.1"/>
    </source>
</evidence>
<dbReference type="AlphaFoldDB" id="A0A2P4WUY9"/>
<name>A0A2P4WUY9_CAERE</name>
<accession>A0A2P4WUY9</accession>
<evidence type="ECO:0000313" key="2">
    <source>
        <dbReference type="Proteomes" id="UP000483820"/>
    </source>
</evidence>
<dbReference type="KEGG" id="crq:GCK72_021936"/>
<sequence length="160" mass="16601">MMINLPIIFQVLTVIFGIIASSYAETAPSLNEIKNLKNTDLDEIFGSTMTKSPPPDLPDMGPMGGVGGPDPMGRFNRGPSGPREIPINHGHALSPQPAPGLQGQGNGGEFQSLAAQGANVFATGATAFYRGAATVGEAFGIPTGNYQVPLFNQAASLFGR</sequence>
<comment type="caution">
    <text evidence="1">The sequence shown here is derived from an EMBL/GenBank/DDBJ whole genome shotgun (WGS) entry which is preliminary data.</text>
</comment>
<proteinExistence type="predicted"/>
<dbReference type="GeneID" id="9816462"/>
<dbReference type="Proteomes" id="UP000483820">
    <property type="component" value="Chromosome V"/>
</dbReference>
<reference evidence="1 2" key="1">
    <citation type="submission" date="2019-12" db="EMBL/GenBank/DDBJ databases">
        <title>Chromosome-level assembly of the Caenorhabditis remanei genome.</title>
        <authorList>
            <person name="Teterina A.A."/>
            <person name="Willis J.H."/>
            <person name="Phillips P.C."/>
        </authorList>
    </citation>
    <scope>NUCLEOTIDE SEQUENCE [LARGE SCALE GENOMIC DNA]</scope>
    <source>
        <strain evidence="1 2">PX506</strain>
        <tissue evidence="1">Whole organism</tissue>
    </source>
</reference>
<gene>
    <name evidence="1" type="ORF">GCK72_021936</name>
</gene>
<dbReference type="CTD" id="9816462"/>
<dbReference type="RefSeq" id="XP_003105329.2">
    <property type="nucleotide sequence ID" value="XM_003105281.2"/>
</dbReference>
<dbReference type="EMBL" id="WUAV01000005">
    <property type="protein sequence ID" value="KAF1755367.1"/>
    <property type="molecule type" value="Genomic_DNA"/>
</dbReference>